<proteinExistence type="predicted"/>
<keyword evidence="1" id="KW-0175">Coiled coil</keyword>
<gene>
    <name evidence="2" type="ORF">SBAD_LOCUS7515</name>
</gene>
<dbReference type="Proteomes" id="UP000270296">
    <property type="component" value="Unassembled WGS sequence"/>
</dbReference>
<dbReference type="AlphaFoldDB" id="A0A183IV68"/>
<evidence type="ECO:0000313" key="2">
    <source>
        <dbReference type="EMBL" id="VDP13378.1"/>
    </source>
</evidence>
<sequence length="163" mass="18808">MPISDDVARHNSRKTRHSHEAILRYMRERRENDIKREKMKALNAKREKAEREKKLNNVIRRQRQLASQVVASSDTGRTGTAVIEGGVSDEDRARIEQFKIGYETTAVYSADQAKTPMVAKNELGKYIDWHCSQLGLPAVETQTLAWDQESWRQYLSFSATLKE</sequence>
<evidence type="ECO:0000256" key="1">
    <source>
        <dbReference type="SAM" id="Coils"/>
    </source>
</evidence>
<name>A0A183IV68_9BILA</name>
<dbReference type="WBParaSite" id="SBAD_0000780001-mRNA-1">
    <property type="protein sequence ID" value="SBAD_0000780001-mRNA-1"/>
    <property type="gene ID" value="SBAD_0000780001"/>
</dbReference>
<organism evidence="4">
    <name type="scientific">Soboliphyme baturini</name>
    <dbReference type="NCBI Taxonomy" id="241478"/>
    <lineage>
        <taxon>Eukaryota</taxon>
        <taxon>Metazoa</taxon>
        <taxon>Ecdysozoa</taxon>
        <taxon>Nematoda</taxon>
        <taxon>Enoplea</taxon>
        <taxon>Dorylaimia</taxon>
        <taxon>Dioctophymatida</taxon>
        <taxon>Dioctophymatoidea</taxon>
        <taxon>Soboliphymatidae</taxon>
        <taxon>Soboliphyme</taxon>
    </lineage>
</organism>
<reference evidence="4" key="1">
    <citation type="submission" date="2016-06" db="UniProtKB">
        <authorList>
            <consortium name="WormBaseParasite"/>
        </authorList>
    </citation>
    <scope>IDENTIFICATION</scope>
</reference>
<protein>
    <submittedName>
        <fullName evidence="4">BZIP domain-containing protein</fullName>
    </submittedName>
</protein>
<keyword evidence="3" id="KW-1185">Reference proteome</keyword>
<evidence type="ECO:0000313" key="3">
    <source>
        <dbReference type="Proteomes" id="UP000270296"/>
    </source>
</evidence>
<reference evidence="2 3" key="2">
    <citation type="submission" date="2018-11" db="EMBL/GenBank/DDBJ databases">
        <authorList>
            <consortium name="Pathogen Informatics"/>
        </authorList>
    </citation>
    <scope>NUCLEOTIDE SEQUENCE [LARGE SCALE GENOMIC DNA]</scope>
</reference>
<feature type="coiled-coil region" evidence="1">
    <location>
        <begin position="25"/>
        <end position="61"/>
    </location>
</feature>
<accession>A0A183IV68</accession>
<dbReference type="EMBL" id="UZAM01010695">
    <property type="protein sequence ID" value="VDP13378.1"/>
    <property type="molecule type" value="Genomic_DNA"/>
</dbReference>
<evidence type="ECO:0000313" key="4">
    <source>
        <dbReference type="WBParaSite" id="SBAD_0000780001-mRNA-1"/>
    </source>
</evidence>